<keyword evidence="9 12" id="KW-0238">DNA-binding</keyword>
<dbReference type="InterPro" id="IPR013049">
    <property type="entry name" value="Spo11/TopoVI_A_N"/>
</dbReference>
<evidence type="ECO:0000256" key="1">
    <source>
        <dbReference type="ARBA" id="ARBA00000185"/>
    </source>
</evidence>
<reference evidence="16 17" key="1">
    <citation type="journal article" date="2020" name="ISME J.">
        <title>Uncovering the hidden diversity of litter-decomposition mechanisms in mushroom-forming fungi.</title>
        <authorList>
            <person name="Floudas D."/>
            <person name="Bentzer J."/>
            <person name="Ahren D."/>
            <person name="Johansson T."/>
            <person name="Persson P."/>
            <person name="Tunlid A."/>
        </authorList>
    </citation>
    <scope>NUCLEOTIDE SEQUENCE [LARGE SCALE GENOMIC DNA]</scope>
    <source>
        <strain evidence="16 17">CBS 661.87</strain>
    </source>
</reference>
<dbReference type="GO" id="GO:0003918">
    <property type="term" value="F:DNA topoisomerase type II (double strand cut, ATP-hydrolyzing) activity"/>
    <property type="evidence" value="ECO:0007669"/>
    <property type="project" value="UniProtKB-UniRule"/>
</dbReference>
<feature type="domain" description="Topoisomerase 6 subunit A/Spo11 TOPRIM" evidence="15">
    <location>
        <begin position="225"/>
        <end position="382"/>
    </location>
</feature>
<evidence type="ECO:0000259" key="14">
    <source>
        <dbReference type="Pfam" id="PF04406"/>
    </source>
</evidence>
<comment type="cofactor">
    <cofactor evidence="2">
        <name>Mg(2+)</name>
        <dbReference type="ChEBI" id="CHEBI:18420"/>
    </cofactor>
</comment>
<feature type="region of interest" description="Disordered" evidence="13">
    <location>
        <begin position="419"/>
        <end position="447"/>
    </location>
</feature>
<comment type="subcellular location">
    <subcellularLocation>
        <location evidence="3">Nucleus</location>
    </subcellularLocation>
</comment>
<dbReference type="InterPro" id="IPR013048">
    <property type="entry name" value="Meiotic_Spo11"/>
</dbReference>
<comment type="catalytic activity">
    <reaction evidence="1 12">
        <text>ATP-dependent breakage, passage and rejoining of double-stranded DNA.</text>
        <dbReference type="EC" id="5.6.2.2"/>
    </reaction>
</comment>
<name>A0A8H5HMW4_9AGAR</name>
<evidence type="ECO:0000313" key="16">
    <source>
        <dbReference type="EMBL" id="KAF5386230.1"/>
    </source>
</evidence>
<dbReference type="EC" id="5.6.2.2" evidence="5"/>
<evidence type="ECO:0000259" key="15">
    <source>
        <dbReference type="Pfam" id="PF21180"/>
    </source>
</evidence>
<dbReference type="GO" id="GO:0000228">
    <property type="term" value="C:nuclear chromosome"/>
    <property type="evidence" value="ECO:0007669"/>
    <property type="project" value="TreeGrafter"/>
</dbReference>
<evidence type="ECO:0000256" key="12">
    <source>
        <dbReference type="PROSITE-ProRule" id="PRU01385"/>
    </source>
</evidence>
<dbReference type="Pfam" id="PF21180">
    <property type="entry name" value="TOP6A-Spo11_Toprim"/>
    <property type="match status" value="1"/>
</dbReference>
<keyword evidence="11" id="KW-0539">Nucleus</keyword>
<dbReference type="InterPro" id="IPR036388">
    <property type="entry name" value="WH-like_DNA-bd_sf"/>
</dbReference>
<sequence length="494" mass="54534">MDNSQQSAEHMNIDEDDEMDEVGLDWDFESEEDNGPFNPRLREAVGEIEDMVISFLSQLSALGRSNRASDSESEDIESSRTHRTKSKLKLQLVDRTKGGFGSTAFKCMKYPKKSVKGSIRPMAQLFRVLDLTHEALVENVPATKRDIFYKDVPLFKSQRTVDSLIDDLAATFELERSDLNIRATAKGLVCGSGLVVHLHTGETVQVNDTEGTLIPVGEDIKSFGIDSDAVFQTLCRLRLALHPSLPGRGLIITGKGYPDIATRHLVKTLADALPSQIPILMMVDGDPYGIDILSVYKYGSRSLQHENTKLAAERVVWLGLCASELESFGVLRDSLLPITKHDEAKALSMLRRPAAVMPNKWRKELMHMLHSRRKAEIEVLSTAIVDPKLDGFRQSRFDAQNDNFDANLVVGHTNSITACSTSSDTSSTATPFSSPKGASSSYSSPFTSPPSSPPFLPSLSLAPSHAPLMRYLLYKITESVSAARARAKHDDYFT</sequence>
<evidence type="ECO:0000256" key="13">
    <source>
        <dbReference type="SAM" id="MobiDB-lite"/>
    </source>
</evidence>
<dbReference type="Gene3D" id="1.10.10.10">
    <property type="entry name" value="Winged helix-like DNA-binding domain superfamily/Winged helix DNA-binding domain"/>
    <property type="match status" value="1"/>
</dbReference>
<dbReference type="AlphaFoldDB" id="A0A8H5HMW4"/>
<dbReference type="GO" id="GO:0046872">
    <property type="term" value="F:metal ion binding"/>
    <property type="evidence" value="ECO:0007669"/>
    <property type="project" value="UniProtKB-KW"/>
</dbReference>
<dbReference type="PANTHER" id="PTHR10848:SF0">
    <property type="entry name" value="MEIOTIC RECOMBINATION PROTEIN SPO11"/>
    <property type="match status" value="1"/>
</dbReference>
<dbReference type="Proteomes" id="UP000565441">
    <property type="component" value="Unassembled WGS sequence"/>
</dbReference>
<dbReference type="Pfam" id="PF04406">
    <property type="entry name" value="TP6A_N"/>
    <property type="match status" value="1"/>
</dbReference>
<feature type="domain" description="Spo11/DNA topoisomerase VI subunit A N-terminal" evidence="14">
    <location>
        <begin position="121"/>
        <end position="181"/>
    </location>
</feature>
<dbReference type="PANTHER" id="PTHR10848">
    <property type="entry name" value="MEIOTIC RECOMBINATION PROTEIN SPO11"/>
    <property type="match status" value="1"/>
</dbReference>
<dbReference type="InterPro" id="IPR034136">
    <property type="entry name" value="TOPRIM_Topo6A/Spo11"/>
</dbReference>
<feature type="compositionally biased region" description="Acidic residues" evidence="13">
    <location>
        <begin position="14"/>
        <end position="34"/>
    </location>
</feature>
<dbReference type="GO" id="GO:0003677">
    <property type="term" value="F:DNA binding"/>
    <property type="evidence" value="ECO:0007669"/>
    <property type="project" value="UniProtKB-UniRule"/>
</dbReference>
<comment type="similarity">
    <text evidence="4 12">Belongs to the TOP6A family.</text>
</comment>
<protein>
    <recommendedName>
        <fullName evidence="5">DNA topoisomerase (ATP-hydrolyzing)</fullName>
        <ecNumber evidence="5">5.6.2.2</ecNumber>
    </recommendedName>
</protein>
<evidence type="ECO:0000256" key="2">
    <source>
        <dbReference type="ARBA" id="ARBA00001946"/>
    </source>
</evidence>
<evidence type="ECO:0000256" key="5">
    <source>
        <dbReference type="ARBA" id="ARBA00012895"/>
    </source>
</evidence>
<dbReference type="PRINTS" id="PR01551">
    <property type="entry name" value="SPO11HOMOLOG"/>
</dbReference>
<evidence type="ECO:0000313" key="17">
    <source>
        <dbReference type="Proteomes" id="UP000565441"/>
    </source>
</evidence>
<dbReference type="GO" id="GO:0000706">
    <property type="term" value="P:meiotic DNA double-strand break processing"/>
    <property type="evidence" value="ECO:0007669"/>
    <property type="project" value="TreeGrafter"/>
</dbReference>
<dbReference type="GO" id="GO:0042138">
    <property type="term" value="P:meiotic DNA double-strand break formation"/>
    <property type="evidence" value="ECO:0007669"/>
    <property type="project" value="InterPro"/>
</dbReference>
<keyword evidence="17" id="KW-1185">Reference proteome</keyword>
<dbReference type="InterPro" id="IPR036078">
    <property type="entry name" value="Spo11/TopoVI_A_sf"/>
</dbReference>
<evidence type="ECO:0000256" key="4">
    <source>
        <dbReference type="ARBA" id="ARBA00006559"/>
    </source>
</evidence>
<proteinExistence type="inferred from homology"/>
<dbReference type="SUPFAM" id="SSF56726">
    <property type="entry name" value="DNA topoisomerase IV, alpha subunit"/>
    <property type="match status" value="1"/>
</dbReference>
<comment type="caution">
    <text evidence="16">The sequence shown here is derived from an EMBL/GenBank/DDBJ whole genome shotgun (WGS) entry which is preliminary data.</text>
</comment>
<evidence type="ECO:0000256" key="9">
    <source>
        <dbReference type="ARBA" id="ARBA00023125"/>
    </source>
</evidence>
<gene>
    <name evidence="16" type="ORF">D9615_002673</name>
</gene>
<evidence type="ECO:0000256" key="10">
    <source>
        <dbReference type="ARBA" id="ARBA00023235"/>
    </source>
</evidence>
<evidence type="ECO:0000256" key="8">
    <source>
        <dbReference type="ARBA" id="ARBA00023029"/>
    </source>
</evidence>
<dbReference type="InterPro" id="IPR002815">
    <property type="entry name" value="Spo11/TopoVI_A"/>
</dbReference>
<evidence type="ECO:0000256" key="11">
    <source>
        <dbReference type="ARBA" id="ARBA00023242"/>
    </source>
</evidence>
<feature type="region of interest" description="Disordered" evidence="13">
    <location>
        <begin position="64"/>
        <end position="83"/>
    </location>
</feature>
<evidence type="ECO:0000256" key="7">
    <source>
        <dbReference type="ARBA" id="ARBA00022842"/>
    </source>
</evidence>
<dbReference type="PRINTS" id="PR01550">
    <property type="entry name" value="TOP6AFAMILY"/>
</dbReference>
<dbReference type="OrthoDB" id="5377392at2759"/>
<keyword evidence="8 12" id="KW-0799">Topoisomerase</keyword>
<dbReference type="GO" id="GO:0005524">
    <property type="term" value="F:ATP binding"/>
    <property type="evidence" value="ECO:0007669"/>
    <property type="project" value="InterPro"/>
</dbReference>
<feature type="compositionally biased region" description="Low complexity" evidence="13">
    <location>
        <begin position="419"/>
        <end position="446"/>
    </location>
</feature>
<organism evidence="16 17">
    <name type="scientific">Tricholomella constricta</name>
    <dbReference type="NCBI Taxonomy" id="117010"/>
    <lineage>
        <taxon>Eukaryota</taxon>
        <taxon>Fungi</taxon>
        <taxon>Dikarya</taxon>
        <taxon>Basidiomycota</taxon>
        <taxon>Agaricomycotina</taxon>
        <taxon>Agaricomycetes</taxon>
        <taxon>Agaricomycetidae</taxon>
        <taxon>Agaricales</taxon>
        <taxon>Tricholomatineae</taxon>
        <taxon>Lyophyllaceae</taxon>
        <taxon>Tricholomella</taxon>
    </lineage>
</organism>
<evidence type="ECO:0000256" key="3">
    <source>
        <dbReference type="ARBA" id="ARBA00004123"/>
    </source>
</evidence>
<keyword evidence="6" id="KW-0479">Metal-binding</keyword>
<keyword evidence="7" id="KW-0460">Magnesium</keyword>
<dbReference type="Gene3D" id="3.40.1360.10">
    <property type="match status" value="1"/>
</dbReference>
<dbReference type="CDD" id="cd00223">
    <property type="entry name" value="TOPRIM_TopoIIB_SPO"/>
    <property type="match status" value="1"/>
</dbReference>
<feature type="region of interest" description="Disordered" evidence="13">
    <location>
        <begin position="1"/>
        <end position="39"/>
    </location>
</feature>
<feature type="active site" description="O-(5'-phospho-DNA)-tyrosine intermediate" evidence="12">
    <location>
        <position position="149"/>
    </location>
</feature>
<evidence type="ECO:0000256" key="6">
    <source>
        <dbReference type="ARBA" id="ARBA00022723"/>
    </source>
</evidence>
<accession>A0A8H5HMW4</accession>
<dbReference type="PROSITE" id="PS52041">
    <property type="entry name" value="TOPO_IIB"/>
    <property type="match status" value="1"/>
</dbReference>
<keyword evidence="10 12" id="KW-0413">Isomerase</keyword>
<dbReference type="EMBL" id="JAACJP010000003">
    <property type="protein sequence ID" value="KAF5386230.1"/>
    <property type="molecule type" value="Genomic_DNA"/>
</dbReference>
<dbReference type="GO" id="GO:0007131">
    <property type="term" value="P:reciprocal meiotic recombination"/>
    <property type="evidence" value="ECO:0007669"/>
    <property type="project" value="TreeGrafter"/>
</dbReference>